<accession>A0A5B7GBK7</accession>
<name>A0A5B7GBK7_PORTR</name>
<gene>
    <name evidence="1" type="ORF">E2C01_048607</name>
</gene>
<dbReference type="AlphaFoldDB" id="A0A5B7GBK7"/>
<evidence type="ECO:0000313" key="2">
    <source>
        <dbReference type="Proteomes" id="UP000324222"/>
    </source>
</evidence>
<dbReference type="Proteomes" id="UP000324222">
    <property type="component" value="Unassembled WGS sequence"/>
</dbReference>
<dbReference type="EMBL" id="VSRR010012551">
    <property type="protein sequence ID" value="MPC54683.1"/>
    <property type="molecule type" value="Genomic_DNA"/>
</dbReference>
<evidence type="ECO:0000313" key="1">
    <source>
        <dbReference type="EMBL" id="MPC54683.1"/>
    </source>
</evidence>
<protein>
    <submittedName>
        <fullName evidence="1">Uncharacterized protein</fullName>
    </submittedName>
</protein>
<proteinExistence type="predicted"/>
<organism evidence="1 2">
    <name type="scientific">Portunus trituberculatus</name>
    <name type="common">Swimming crab</name>
    <name type="synonym">Neptunus trituberculatus</name>
    <dbReference type="NCBI Taxonomy" id="210409"/>
    <lineage>
        <taxon>Eukaryota</taxon>
        <taxon>Metazoa</taxon>
        <taxon>Ecdysozoa</taxon>
        <taxon>Arthropoda</taxon>
        <taxon>Crustacea</taxon>
        <taxon>Multicrustacea</taxon>
        <taxon>Malacostraca</taxon>
        <taxon>Eumalacostraca</taxon>
        <taxon>Eucarida</taxon>
        <taxon>Decapoda</taxon>
        <taxon>Pleocyemata</taxon>
        <taxon>Brachyura</taxon>
        <taxon>Eubrachyura</taxon>
        <taxon>Portunoidea</taxon>
        <taxon>Portunidae</taxon>
        <taxon>Portuninae</taxon>
        <taxon>Portunus</taxon>
    </lineage>
</organism>
<sequence>MRAEEMEVEMIVGGGRGREGVRRSDWPRLAFTRITQRPDGELRRPAINTALGSGSRGRVTSSMF</sequence>
<comment type="caution">
    <text evidence="1">The sequence shown here is derived from an EMBL/GenBank/DDBJ whole genome shotgun (WGS) entry which is preliminary data.</text>
</comment>
<keyword evidence="2" id="KW-1185">Reference proteome</keyword>
<reference evidence="1 2" key="1">
    <citation type="submission" date="2019-05" db="EMBL/GenBank/DDBJ databases">
        <title>Another draft genome of Portunus trituberculatus and its Hox gene families provides insights of decapod evolution.</title>
        <authorList>
            <person name="Jeong J.-H."/>
            <person name="Song I."/>
            <person name="Kim S."/>
            <person name="Choi T."/>
            <person name="Kim D."/>
            <person name="Ryu S."/>
            <person name="Kim W."/>
        </authorList>
    </citation>
    <scope>NUCLEOTIDE SEQUENCE [LARGE SCALE GENOMIC DNA]</scope>
    <source>
        <tissue evidence="1">Muscle</tissue>
    </source>
</reference>